<dbReference type="InterPro" id="IPR013762">
    <property type="entry name" value="Integrase-like_cat_sf"/>
</dbReference>
<dbReference type="GO" id="GO:0006310">
    <property type="term" value="P:DNA recombination"/>
    <property type="evidence" value="ECO:0007669"/>
    <property type="project" value="UniProtKB-KW"/>
</dbReference>
<keyword evidence="7" id="KW-1185">Reference proteome</keyword>
<dbReference type="InterPro" id="IPR010998">
    <property type="entry name" value="Integrase_recombinase_N"/>
</dbReference>
<dbReference type="AlphaFoldDB" id="A0A1I6Q398"/>
<dbReference type="PROSITE" id="PS51898">
    <property type="entry name" value="TYR_RECOMBINASE"/>
    <property type="match status" value="1"/>
</dbReference>
<proteinExistence type="inferred from homology"/>
<dbReference type="PANTHER" id="PTHR30629:SF2">
    <property type="entry name" value="PROPHAGE INTEGRASE INTS-RELATED"/>
    <property type="match status" value="1"/>
</dbReference>
<keyword evidence="4" id="KW-0233">DNA recombination</keyword>
<dbReference type="GO" id="GO:0003677">
    <property type="term" value="F:DNA binding"/>
    <property type="evidence" value="ECO:0007669"/>
    <property type="project" value="UniProtKB-KW"/>
</dbReference>
<dbReference type="OrthoDB" id="4326943at2"/>
<organism evidence="6 7">
    <name type="scientific">Saccharopolyspora flava</name>
    <dbReference type="NCBI Taxonomy" id="95161"/>
    <lineage>
        <taxon>Bacteria</taxon>
        <taxon>Bacillati</taxon>
        <taxon>Actinomycetota</taxon>
        <taxon>Actinomycetes</taxon>
        <taxon>Pseudonocardiales</taxon>
        <taxon>Pseudonocardiaceae</taxon>
        <taxon>Saccharopolyspora</taxon>
    </lineage>
</organism>
<evidence type="ECO:0000256" key="1">
    <source>
        <dbReference type="ARBA" id="ARBA00008857"/>
    </source>
</evidence>
<dbReference type="Pfam" id="PF22022">
    <property type="entry name" value="Phage_int_M"/>
    <property type="match status" value="1"/>
</dbReference>
<dbReference type="InterPro" id="IPR050808">
    <property type="entry name" value="Phage_Integrase"/>
</dbReference>
<dbReference type="SUPFAM" id="SSF56349">
    <property type="entry name" value="DNA breaking-rejoining enzymes"/>
    <property type="match status" value="1"/>
</dbReference>
<dbReference type="PANTHER" id="PTHR30629">
    <property type="entry name" value="PROPHAGE INTEGRASE"/>
    <property type="match status" value="1"/>
</dbReference>
<dbReference type="Gene3D" id="1.10.150.130">
    <property type="match status" value="1"/>
</dbReference>
<dbReference type="GO" id="GO:0015074">
    <property type="term" value="P:DNA integration"/>
    <property type="evidence" value="ECO:0007669"/>
    <property type="project" value="UniProtKB-KW"/>
</dbReference>
<reference evidence="7" key="1">
    <citation type="submission" date="2016-10" db="EMBL/GenBank/DDBJ databases">
        <authorList>
            <person name="Varghese N."/>
            <person name="Submissions S."/>
        </authorList>
    </citation>
    <scope>NUCLEOTIDE SEQUENCE [LARGE SCALE GENOMIC DNA]</scope>
    <source>
        <strain evidence="7">DSM 44771</strain>
    </source>
</reference>
<feature type="domain" description="Tyr recombinase" evidence="5">
    <location>
        <begin position="186"/>
        <end position="383"/>
    </location>
</feature>
<protein>
    <submittedName>
        <fullName evidence="6">Phage integrase family protein</fullName>
    </submittedName>
</protein>
<dbReference type="Gene3D" id="1.10.443.10">
    <property type="entry name" value="Intergrase catalytic core"/>
    <property type="match status" value="1"/>
</dbReference>
<evidence type="ECO:0000313" key="6">
    <source>
        <dbReference type="EMBL" id="SFS46892.1"/>
    </source>
</evidence>
<name>A0A1I6Q398_9PSEU</name>
<dbReference type="InterPro" id="IPR053876">
    <property type="entry name" value="Phage_int_M"/>
</dbReference>
<dbReference type="Pfam" id="PF00589">
    <property type="entry name" value="Phage_integrase"/>
    <property type="match status" value="1"/>
</dbReference>
<dbReference type="InterPro" id="IPR002104">
    <property type="entry name" value="Integrase_catalytic"/>
</dbReference>
<evidence type="ECO:0000256" key="3">
    <source>
        <dbReference type="ARBA" id="ARBA00023125"/>
    </source>
</evidence>
<accession>A0A1I6Q398</accession>
<gene>
    <name evidence="6" type="ORF">SAMN05660874_01352</name>
</gene>
<evidence type="ECO:0000259" key="5">
    <source>
        <dbReference type="PROSITE" id="PS51898"/>
    </source>
</evidence>
<dbReference type="RefSeq" id="WP_093414452.1">
    <property type="nucleotide sequence ID" value="NZ_FOZX01000001.1"/>
</dbReference>
<evidence type="ECO:0000256" key="2">
    <source>
        <dbReference type="ARBA" id="ARBA00022908"/>
    </source>
</evidence>
<sequence length="398" mass="43974">MAGRLPLPPGTMGEVSVKQVGKSWSGRAWYRREDGTYADVRRRGRTKELARQAVRDAVKDLVPASDSTDLTATSLFADAAQAWIDEFRKDAENGTYSLTSLDTYENVYENHVKPSLGELRLYEVKTPVVNKLCQAKLKNNSLTLAKLVKAVISNVMIFAIQAGAVETNPTKGIAALSERRAKIKRKKPRALTKDELSDLLKILDQDEKAKKRDLPDLVRFFIATGERAGEALGAHWEDFDPESKKLRMSGNLIRARGKGALRNDGKTDGSARDIALPDWAVNMLQERAEQLGEVDPGKPIFVNTKGGYLNASNVYNRTWAPFRSRAGYEWVTFHTLRKTVATLLDEAGLTARQVADLLGHSRVSMTQDVYFGRGQQSRASAEALAFVVPIEGPGKVGN</sequence>
<evidence type="ECO:0000313" key="7">
    <source>
        <dbReference type="Proteomes" id="UP000198852"/>
    </source>
</evidence>
<evidence type="ECO:0000256" key="4">
    <source>
        <dbReference type="ARBA" id="ARBA00023172"/>
    </source>
</evidence>
<comment type="similarity">
    <text evidence="1">Belongs to the 'phage' integrase family.</text>
</comment>
<keyword evidence="2" id="KW-0229">DNA integration</keyword>
<dbReference type="InterPro" id="IPR011010">
    <property type="entry name" value="DNA_brk_join_enz"/>
</dbReference>
<keyword evidence="3" id="KW-0238">DNA-binding</keyword>
<dbReference type="CDD" id="cd01189">
    <property type="entry name" value="INT_ICEBs1_C_like"/>
    <property type="match status" value="1"/>
</dbReference>
<dbReference type="Proteomes" id="UP000198852">
    <property type="component" value="Unassembled WGS sequence"/>
</dbReference>
<dbReference type="STRING" id="95161.SAMN05660874_01352"/>
<dbReference type="EMBL" id="FOZX01000001">
    <property type="protein sequence ID" value="SFS46892.1"/>
    <property type="molecule type" value="Genomic_DNA"/>
</dbReference>